<accession>A0A3E3K4E7</accession>
<dbReference type="Pfam" id="PF12957">
    <property type="entry name" value="DUF3846"/>
    <property type="match status" value="1"/>
</dbReference>
<reference evidence="3 4" key="1">
    <citation type="submission" date="2018-08" db="EMBL/GenBank/DDBJ databases">
        <title>A genome reference for cultivated species of the human gut microbiota.</title>
        <authorList>
            <person name="Zou Y."/>
            <person name="Xue W."/>
            <person name="Luo G."/>
        </authorList>
    </citation>
    <scope>NUCLEOTIDE SEQUENCE [LARGE SCALE GENOMIC DNA]</scope>
    <source>
        <strain evidence="3 4">AF37-2AT</strain>
    </source>
</reference>
<evidence type="ECO:0000313" key="4">
    <source>
        <dbReference type="Proteomes" id="UP000261080"/>
    </source>
</evidence>
<dbReference type="OrthoDB" id="9813511at2"/>
<dbReference type="AlphaFoldDB" id="A0A3E3K4E7"/>
<feature type="region of interest" description="Disordered" evidence="1">
    <location>
        <begin position="118"/>
        <end position="141"/>
    </location>
</feature>
<evidence type="ECO:0000256" key="1">
    <source>
        <dbReference type="SAM" id="MobiDB-lite"/>
    </source>
</evidence>
<evidence type="ECO:0000259" key="2">
    <source>
        <dbReference type="Pfam" id="PF12957"/>
    </source>
</evidence>
<comment type="caution">
    <text evidence="3">The sequence shown here is derived from an EMBL/GenBank/DDBJ whole genome shotgun (WGS) entry which is preliminary data.</text>
</comment>
<organism evidence="3 4">
    <name type="scientific">Sellimonas intestinalis</name>
    <dbReference type="NCBI Taxonomy" id="1653434"/>
    <lineage>
        <taxon>Bacteria</taxon>
        <taxon>Bacillati</taxon>
        <taxon>Bacillota</taxon>
        <taxon>Clostridia</taxon>
        <taxon>Lachnospirales</taxon>
        <taxon>Lachnospiraceae</taxon>
        <taxon>Sellimonas</taxon>
    </lineage>
</organism>
<dbReference type="Proteomes" id="UP000261080">
    <property type="component" value="Unassembled WGS sequence"/>
</dbReference>
<sequence length="141" mass="15485">MKVLMVQPGEIPHETDIEPGLESLQAAVDGSIQAVYPYEDPVALICNEEGKFLGLPLNRALRDDTGEIYDIIAGNFLITGLGEESFSDLPPDLLEKYKEQFLAPESFARIGGKILAVKQPVPSPEDKERTQQSPYKSGPEL</sequence>
<dbReference type="InterPro" id="IPR024559">
    <property type="entry name" value="DUF3846"/>
</dbReference>
<dbReference type="RefSeq" id="WP_117493312.1">
    <property type="nucleotide sequence ID" value="NZ_QVLX01000002.1"/>
</dbReference>
<proteinExistence type="predicted"/>
<protein>
    <submittedName>
        <fullName evidence="3">DUF3846 domain-containing protein</fullName>
    </submittedName>
</protein>
<keyword evidence="4" id="KW-1185">Reference proteome</keyword>
<dbReference type="EMBL" id="QVLX01000002">
    <property type="protein sequence ID" value="RGE88729.1"/>
    <property type="molecule type" value="Genomic_DNA"/>
</dbReference>
<feature type="domain" description="DUF3846" evidence="2">
    <location>
        <begin position="1"/>
        <end position="101"/>
    </location>
</feature>
<gene>
    <name evidence="3" type="ORF">DW016_04180</name>
</gene>
<name>A0A3E3K4E7_9FIRM</name>
<evidence type="ECO:0000313" key="3">
    <source>
        <dbReference type="EMBL" id="RGE88729.1"/>
    </source>
</evidence>